<keyword evidence="1" id="KW-0472">Membrane</keyword>
<feature type="transmembrane region" description="Helical" evidence="1">
    <location>
        <begin position="12"/>
        <end position="33"/>
    </location>
</feature>
<feature type="transmembrane region" description="Helical" evidence="1">
    <location>
        <begin position="40"/>
        <end position="60"/>
    </location>
</feature>
<accession>A0ABM8YH59</accession>
<name>A0ABM8YH59_9BACI</name>
<gene>
    <name evidence="2" type="ORF">BACCIP111899_04408</name>
</gene>
<keyword evidence="1" id="KW-0812">Transmembrane</keyword>
<reference evidence="2 3" key="1">
    <citation type="submission" date="2021-10" db="EMBL/GenBank/DDBJ databases">
        <authorList>
            <person name="Criscuolo A."/>
        </authorList>
    </citation>
    <scope>NUCLEOTIDE SEQUENCE [LARGE SCALE GENOMIC DNA]</scope>
    <source>
        <strain evidence="3">CIP 111899</strain>
    </source>
</reference>
<protein>
    <submittedName>
        <fullName evidence="2">Uncharacterized protein</fullName>
    </submittedName>
</protein>
<dbReference type="EMBL" id="CAKJTI010000072">
    <property type="protein sequence ID" value="CAG9615171.1"/>
    <property type="molecule type" value="Genomic_DNA"/>
</dbReference>
<evidence type="ECO:0000313" key="2">
    <source>
        <dbReference type="EMBL" id="CAG9615171.1"/>
    </source>
</evidence>
<keyword evidence="3" id="KW-1185">Reference proteome</keyword>
<keyword evidence="1" id="KW-1133">Transmembrane helix</keyword>
<evidence type="ECO:0000256" key="1">
    <source>
        <dbReference type="SAM" id="Phobius"/>
    </source>
</evidence>
<sequence>MYMPIEEGVRTYLIVGFSIVICTAILYTLYLWIKYKKKSYIWIMLHFLTLGYGMVIFINLLTGNFMDGVMVSEDNSLKVAGSGFLWALSIFFFLKGLTNLSRSS</sequence>
<feature type="transmembrane region" description="Helical" evidence="1">
    <location>
        <begin position="80"/>
        <end position="98"/>
    </location>
</feature>
<dbReference type="Proteomes" id="UP000789423">
    <property type="component" value="Unassembled WGS sequence"/>
</dbReference>
<comment type="caution">
    <text evidence="2">The sequence shown here is derived from an EMBL/GenBank/DDBJ whole genome shotgun (WGS) entry which is preliminary data.</text>
</comment>
<dbReference type="RefSeq" id="WP_230577071.1">
    <property type="nucleotide sequence ID" value="NZ_CAKJTI010000072.1"/>
</dbReference>
<organism evidence="2 3">
    <name type="scientific">Bacillus rhizoplanae</name>
    <dbReference type="NCBI Taxonomy" id="2880966"/>
    <lineage>
        <taxon>Bacteria</taxon>
        <taxon>Bacillati</taxon>
        <taxon>Bacillota</taxon>
        <taxon>Bacilli</taxon>
        <taxon>Bacillales</taxon>
        <taxon>Bacillaceae</taxon>
        <taxon>Bacillus</taxon>
    </lineage>
</organism>
<proteinExistence type="predicted"/>
<evidence type="ECO:0000313" key="3">
    <source>
        <dbReference type="Proteomes" id="UP000789423"/>
    </source>
</evidence>